<reference evidence="3 4" key="1">
    <citation type="submission" date="2019-11" db="EMBL/GenBank/DDBJ databases">
        <title>P. haliotis isolates from Z. marina roots.</title>
        <authorList>
            <person name="Cohen M."/>
            <person name="Jospin G."/>
            <person name="Eisen J.A."/>
            <person name="Coil D.A."/>
        </authorList>
    </citation>
    <scope>NUCLEOTIDE SEQUENCE [LARGE SCALE GENOMIC DNA]</scope>
    <source>
        <strain evidence="3 4">UCD-MCMsp1aY</strain>
    </source>
</reference>
<dbReference type="GO" id="GO:0005737">
    <property type="term" value="C:cytoplasm"/>
    <property type="evidence" value="ECO:0007669"/>
    <property type="project" value="TreeGrafter"/>
</dbReference>
<dbReference type="Gene3D" id="2.30.30.100">
    <property type="match status" value="1"/>
</dbReference>
<dbReference type="AlphaFoldDB" id="A0A6N8FDY7"/>
<comment type="caution">
    <text evidence="3">The sequence shown here is derived from an EMBL/GenBank/DDBJ whole genome shotgun (WGS) entry which is preliminary data.</text>
</comment>
<dbReference type="CDD" id="cd16442">
    <property type="entry name" value="BPL"/>
    <property type="match status" value="1"/>
</dbReference>
<dbReference type="InterPro" id="IPR004143">
    <property type="entry name" value="BPL_LPL_catalytic"/>
</dbReference>
<protein>
    <submittedName>
        <fullName evidence="3">Biotin--[acetyl-CoA-carboxylase] ligase</fullName>
        <ecNumber evidence="3">6.3.4.15</ecNumber>
    </submittedName>
</protein>
<dbReference type="InterPro" id="IPR004408">
    <property type="entry name" value="Biotin_CoA_COase_ligase"/>
</dbReference>
<evidence type="ECO:0000313" key="4">
    <source>
        <dbReference type="Proteomes" id="UP000439994"/>
    </source>
</evidence>
<keyword evidence="4" id="KW-1185">Reference proteome</keyword>
<dbReference type="OrthoDB" id="9807064at2"/>
<evidence type="ECO:0000259" key="2">
    <source>
        <dbReference type="PROSITE" id="PS51733"/>
    </source>
</evidence>
<evidence type="ECO:0000313" key="3">
    <source>
        <dbReference type="EMBL" id="MUH73377.1"/>
    </source>
</evidence>
<dbReference type="SUPFAM" id="SSF55681">
    <property type="entry name" value="Class II aaRS and biotin synthetases"/>
    <property type="match status" value="1"/>
</dbReference>
<sequence>MHHVIDSTNAYLIRSLRENKNLINGHTVVAECQTDGRGRRGRAWVSPFGSHIYMSRYYQTSLGLSEASGLSLAIGIAVANSINRFVGNKAQLKWPNDVLVDNKKIAGVLIEAEGQSDGMCHLIIGIGINIQMPKDSSLKIDQPWTDINSNVDKPMDRNLFLTYLLAEIDVIMSTFRETRLDALYDTWNKMNAYKDKGVKVISGRNVREGTCLGIDSTGALLVNDNLTNTVFKAIGGEVSLRAANQ</sequence>
<dbReference type="RefSeq" id="WP_155696608.1">
    <property type="nucleotide sequence ID" value="NZ_WOCD01000005.1"/>
</dbReference>
<proteinExistence type="predicted"/>
<dbReference type="Proteomes" id="UP000439994">
    <property type="component" value="Unassembled WGS sequence"/>
</dbReference>
<dbReference type="GO" id="GO:0004077">
    <property type="term" value="F:biotin--[biotin carboxyl-carrier protein] ligase activity"/>
    <property type="evidence" value="ECO:0007669"/>
    <property type="project" value="UniProtKB-EC"/>
</dbReference>
<dbReference type="NCBIfam" id="TIGR00121">
    <property type="entry name" value="birA_ligase"/>
    <property type="match status" value="1"/>
</dbReference>
<dbReference type="Pfam" id="PF03099">
    <property type="entry name" value="BPL_LplA_LipB"/>
    <property type="match status" value="1"/>
</dbReference>
<dbReference type="PANTHER" id="PTHR12835">
    <property type="entry name" value="BIOTIN PROTEIN LIGASE"/>
    <property type="match status" value="1"/>
</dbReference>
<name>A0A6N8FDY7_9GAMM</name>
<keyword evidence="1 3" id="KW-0436">Ligase</keyword>
<dbReference type="EMBL" id="WOCD01000005">
    <property type="protein sequence ID" value="MUH73377.1"/>
    <property type="molecule type" value="Genomic_DNA"/>
</dbReference>
<dbReference type="InterPro" id="IPR008988">
    <property type="entry name" value="Transcriptional_repressor_C"/>
</dbReference>
<dbReference type="PANTHER" id="PTHR12835:SF5">
    <property type="entry name" value="BIOTIN--PROTEIN LIGASE"/>
    <property type="match status" value="1"/>
</dbReference>
<dbReference type="PROSITE" id="PS51733">
    <property type="entry name" value="BPL_LPL_CATALYTIC"/>
    <property type="match status" value="1"/>
</dbReference>
<dbReference type="Gene3D" id="3.30.930.10">
    <property type="entry name" value="Bira Bifunctional Protein, Domain 2"/>
    <property type="match status" value="1"/>
</dbReference>
<organism evidence="3 4">
    <name type="scientific">Psychrosphaera haliotis</name>
    <dbReference type="NCBI Taxonomy" id="555083"/>
    <lineage>
        <taxon>Bacteria</taxon>
        <taxon>Pseudomonadati</taxon>
        <taxon>Pseudomonadota</taxon>
        <taxon>Gammaproteobacteria</taxon>
        <taxon>Alteromonadales</taxon>
        <taxon>Pseudoalteromonadaceae</taxon>
        <taxon>Psychrosphaera</taxon>
    </lineage>
</organism>
<evidence type="ECO:0000256" key="1">
    <source>
        <dbReference type="ARBA" id="ARBA00022598"/>
    </source>
</evidence>
<dbReference type="SUPFAM" id="SSF50037">
    <property type="entry name" value="C-terminal domain of transcriptional repressors"/>
    <property type="match status" value="1"/>
</dbReference>
<gene>
    <name evidence="3" type="ORF">GNP35_13320</name>
</gene>
<accession>A0A6N8FDY7</accession>
<feature type="domain" description="BPL/LPL catalytic" evidence="2">
    <location>
        <begin position="1"/>
        <end position="176"/>
    </location>
</feature>
<dbReference type="EC" id="6.3.4.15" evidence="3"/>
<dbReference type="InterPro" id="IPR045864">
    <property type="entry name" value="aa-tRNA-synth_II/BPL/LPL"/>
</dbReference>